<comment type="caution">
    <text evidence="1">The sequence shown here is derived from an EMBL/GenBank/DDBJ whole genome shotgun (WGS) entry which is preliminary data.</text>
</comment>
<name>A0ACC1X1H2_MELAZ</name>
<reference evidence="1 2" key="1">
    <citation type="journal article" date="2023" name="Science">
        <title>Complex scaffold remodeling in plant triterpene biosynthesis.</title>
        <authorList>
            <person name="De La Pena R."/>
            <person name="Hodgson H."/>
            <person name="Liu J.C."/>
            <person name="Stephenson M.J."/>
            <person name="Martin A.C."/>
            <person name="Owen C."/>
            <person name="Harkess A."/>
            <person name="Leebens-Mack J."/>
            <person name="Jimenez L.E."/>
            <person name="Osbourn A."/>
            <person name="Sattely E.S."/>
        </authorList>
    </citation>
    <scope>NUCLEOTIDE SEQUENCE [LARGE SCALE GENOMIC DNA]</scope>
    <source>
        <strain evidence="2">cv. JPN11</strain>
        <tissue evidence="1">Leaf</tissue>
    </source>
</reference>
<sequence>MAVDRTGCFFLTLITVLLLWGLCIHNPELFTRERPLKEGDLIPLFANHFIPCFSCSKNHSYELPFCSCGDPIRKKSLGEIVAGDCFTRTQYELKFKVETVGKILCEKTLTKAEVETFRLAIIEKPQYWMSFNNILFLTNVGLVDPITFPEDLGPRYYLVKHIDFYLLYNENQVVDIKSISELHSAVNITEDAEITVNFTYSIFWKDSTIKSTKSLSRKGAAIKVEWWNSEEKSGQITFKPVVFWVLNLFLGFSFLAVLIFKYPTPKISNSSFSAPESSGPAGLHVPAYQSLLGAILGFGTQHSIMICFAFIFGFQDVFYRLDLGPRTTILLVFSLLFSYLAYDVVSCYRKQNLNSNNGLTYNLPNIGIGKYIAMMFLTIVGVDQMAKWAFGSNNLLITIAVTVVITATSLWSWLMGARMAYSLNYHHPKPKIAKKLKMVFPLWQHRLMTTPAQMFLGGLVPFLAIFTRMDEIYASFLSLKVCGASRAMLLPFLTVITLTLVLGAGFTDLCYEVDQLPFSSLPTASTSTAELTKTVLPICTYFWSTIFAYAVFSLQFLEQQASMLHGLRIFSIIVCLSTGVNDDSSVSCVIQ</sequence>
<keyword evidence="2" id="KW-1185">Reference proteome</keyword>
<keyword evidence="1" id="KW-0472">Membrane</keyword>
<protein>
    <submittedName>
        <fullName evidence="1">Transmembrane 9 superfamily member</fullName>
    </submittedName>
</protein>
<evidence type="ECO:0000313" key="1">
    <source>
        <dbReference type="EMBL" id="KAJ4705202.1"/>
    </source>
</evidence>
<dbReference type="Proteomes" id="UP001164539">
    <property type="component" value="Chromosome 12"/>
</dbReference>
<keyword evidence="1" id="KW-0812">Transmembrane</keyword>
<accession>A0ACC1X1H2</accession>
<evidence type="ECO:0000313" key="2">
    <source>
        <dbReference type="Proteomes" id="UP001164539"/>
    </source>
</evidence>
<proteinExistence type="predicted"/>
<dbReference type="EMBL" id="CM051405">
    <property type="protein sequence ID" value="KAJ4705202.1"/>
    <property type="molecule type" value="Genomic_DNA"/>
</dbReference>
<organism evidence="1 2">
    <name type="scientific">Melia azedarach</name>
    <name type="common">Chinaberry tree</name>
    <dbReference type="NCBI Taxonomy" id="155640"/>
    <lineage>
        <taxon>Eukaryota</taxon>
        <taxon>Viridiplantae</taxon>
        <taxon>Streptophyta</taxon>
        <taxon>Embryophyta</taxon>
        <taxon>Tracheophyta</taxon>
        <taxon>Spermatophyta</taxon>
        <taxon>Magnoliopsida</taxon>
        <taxon>eudicotyledons</taxon>
        <taxon>Gunneridae</taxon>
        <taxon>Pentapetalae</taxon>
        <taxon>rosids</taxon>
        <taxon>malvids</taxon>
        <taxon>Sapindales</taxon>
        <taxon>Meliaceae</taxon>
        <taxon>Melia</taxon>
    </lineage>
</organism>
<gene>
    <name evidence="1" type="ORF">OWV82_022012</name>
</gene>